<dbReference type="InterPro" id="IPR052018">
    <property type="entry name" value="PHP_domain"/>
</dbReference>
<accession>A0A6N0HQ41</accession>
<organism evidence="2 3">
    <name type="scientific">Candidatus Ruthia endofausta</name>
    <dbReference type="NCBI Taxonomy" id="2738852"/>
    <lineage>
        <taxon>Bacteria</taxon>
        <taxon>Pseudomonadati</taxon>
        <taxon>Pseudomonadota</taxon>
        <taxon>Gammaproteobacteria</taxon>
        <taxon>Candidatus Pseudothioglobaceae</taxon>
        <taxon>Candidatus Ruthturnera</taxon>
    </lineage>
</organism>
<dbReference type="EMBL" id="CP054490">
    <property type="protein sequence ID" value="QKQ24391.1"/>
    <property type="molecule type" value="Genomic_DNA"/>
</dbReference>
<evidence type="ECO:0000259" key="1">
    <source>
        <dbReference type="SMART" id="SM00481"/>
    </source>
</evidence>
<reference evidence="2 3" key="1">
    <citation type="submission" date="2020-05" db="EMBL/GenBank/DDBJ databases">
        <title>Horizontal transmission and recombination maintain forever young bacterial symbiont genomes.</title>
        <authorList>
            <person name="Russell S.L."/>
            <person name="Pepper-Tunick E."/>
            <person name="Svedberg J."/>
            <person name="Byrne A."/>
            <person name="Ruelas Castillo J."/>
            <person name="Vollmers C."/>
            <person name="Beinart R.A."/>
            <person name="Corbett-Detig R."/>
        </authorList>
    </citation>
    <scope>NUCLEOTIDE SEQUENCE [LARGE SCALE GENOMIC DNA]</scope>
    <source>
        <strain evidence="2">JDF_Ridge</strain>
    </source>
</reference>
<dbReference type="Proteomes" id="UP000509429">
    <property type="component" value="Chromosome"/>
</dbReference>
<dbReference type="InterPro" id="IPR016195">
    <property type="entry name" value="Pol/histidinol_Pase-like"/>
</dbReference>
<dbReference type="InterPro" id="IPR003141">
    <property type="entry name" value="Pol/His_phosphatase_N"/>
</dbReference>
<protein>
    <submittedName>
        <fullName evidence="2">PHP domain-containing protein</fullName>
    </submittedName>
</protein>
<dbReference type="InterPro" id="IPR004013">
    <property type="entry name" value="PHP_dom"/>
</dbReference>
<name>A0A6N0HQ41_9GAMM</name>
<sequence>MVIDLHNHSYYSDGVLSPTEVVRLAKKQKCDVFALTDHDTIDGLAEASLEANKLNLQFVFGTEISAIWNNMTIHVLGLKINPNNKILQVGLKKHQQLREIRSEKIACSLGGAGIIGAMEKTKALAKTNMITCTHFAQMLIQEGICKDMKSVFRRFLVGKKPGGVGVKWAQFDEVIGWIRGAGGVAVLAHPFRYRMTHTKIKRMMNDLAINGCDGIEVVTATSSADEIILASQWANELGLLASTGSDYHGWLNQRVRMGCLQDLPNFEQAVWRNWTWQNY</sequence>
<dbReference type="Pfam" id="PF02811">
    <property type="entry name" value="PHP"/>
    <property type="match status" value="1"/>
</dbReference>
<feature type="domain" description="Polymerase/histidinol phosphatase N-terminal" evidence="1">
    <location>
        <begin position="3"/>
        <end position="68"/>
    </location>
</feature>
<dbReference type="GO" id="GO:0035312">
    <property type="term" value="F:5'-3' DNA exonuclease activity"/>
    <property type="evidence" value="ECO:0007669"/>
    <property type="project" value="TreeGrafter"/>
</dbReference>
<dbReference type="AlphaFoldDB" id="A0A6N0HQ41"/>
<proteinExistence type="predicted"/>
<dbReference type="Gene3D" id="3.20.20.140">
    <property type="entry name" value="Metal-dependent hydrolases"/>
    <property type="match status" value="1"/>
</dbReference>
<dbReference type="SMART" id="SM00481">
    <property type="entry name" value="POLIIIAc"/>
    <property type="match status" value="1"/>
</dbReference>
<evidence type="ECO:0000313" key="3">
    <source>
        <dbReference type="Proteomes" id="UP000509429"/>
    </source>
</evidence>
<gene>
    <name evidence="2" type="ORF">HUE58_04500</name>
</gene>
<keyword evidence="3" id="KW-1185">Reference proteome</keyword>
<dbReference type="CDD" id="cd07438">
    <property type="entry name" value="PHP_HisPPase_AMP"/>
    <property type="match status" value="1"/>
</dbReference>
<dbReference type="PANTHER" id="PTHR42924">
    <property type="entry name" value="EXONUCLEASE"/>
    <property type="match status" value="1"/>
</dbReference>
<dbReference type="RefSeq" id="WP_174605828.1">
    <property type="nucleotide sequence ID" value="NZ_CP054490.1"/>
</dbReference>
<dbReference type="PANTHER" id="PTHR42924:SF3">
    <property type="entry name" value="POLYMERASE_HISTIDINOL PHOSPHATASE N-TERMINAL DOMAIN-CONTAINING PROTEIN"/>
    <property type="match status" value="1"/>
</dbReference>
<evidence type="ECO:0000313" key="2">
    <source>
        <dbReference type="EMBL" id="QKQ24391.1"/>
    </source>
</evidence>
<dbReference type="KEGG" id="reo:HUE58_04500"/>
<dbReference type="SUPFAM" id="SSF89550">
    <property type="entry name" value="PHP domain-like"/>
    <property type="match status" value="1"/>
</dbReference>
<dbReference type="Gene3D" id="1.10.150.650">
    <property type="match status" value="1"/>
</dbReference>
<dbReference type="GO" id="GO:0004534">
    <property type="term" value="F:5'-3' RNA exonuclease activity"/>
    <property type="evidence" value="ECO:0007669"/>
    <property type="project" value="TreeGrafter"/>
</dbReference>